<keyword evidence="2" id="KW-0670">Pyruvate</keyword>
<dbReference type="Proteomes" id="UP000237846">
    <property type="component" value="Unassembled WGS sequence"/>
</dbReference>
<proteinExistence type="predicted"/>
<comment type="caution">
    <text evidence="2">The sequence shown here is derived from an EMBL/GenBank/DDBJ whole genome shotgun (WGS) entry which is preliminary data.</text>
</comment>
<dbReference type="AlphaFoldDB" id="A0A2T0Q2H8"/>
<dbReference type="PANTHER" id="PTHR43615:SF1">
    <property type="entry name" value="PPDK_N DOMAIN-CONTAINING PROTEIN"/>
    <property type="match status" value="1"/>
</dbReference>
<organism evidence="2 3">
    <name type="scientific">Allonocardiopsis opalescens</name>
    <dbReference type="NCBI Taxonomy" id="1144618"/>
    <lineage>
        <taxon>Bacteria</taxon>
        <taxon>Bacillati</taxon>
        <taxon>Actinomycetota</taxon>
        <taxon>Actinomycetes</taxon>
        <taxon>Streptosporangiales</taxon>
        <taxon>Allonocardiopsis</taxon>
    </lineage>
</organism>
<reference evidence="2 3" key="1">
    <citation type="submission" date="2018-03" db="EMBL/GenBank/DDBJ databases">
        <title>Genomic Encyclopedia of Archaeal and Bacterial Type Strains, Phase II (KMG-II): from individual species to whole genera.</title>
        <authorList>
            <person name="Goeker M."/>
        </authorList>
    </citation>
    <scope>NUCLEOTIDE SEQUENCE [LARGE SCALE GENOMIC DNA]</scope>
    <source>
        <strain evidence="2 3">DSM 45601</strain>
    </source>
</reference>
<evidence type="ECO:0000313" key="3">
    <source>
        <dbReference type="Proteomes" id="UP000237846"/>
    </source>
</evidence>
<evidence type="ECO:0000313" key="2">
    <source>
        <dbReference type="EMBL" id="PRX98003.1"/>
    </source>
</evidence>
<gene>
    <name evidence="2" type="ORF">CLV72_105356</name>
</gene>
<dbReference type="GO" id="GO:0016301">
    <property type="term" value="F:kinase activity"/>
    <property type="evidence" value="ECO:0007669"/>
    <property type="project" value="UniProtKB-KW"/>
</dbReference>
<dbReference type="GO" id="GO:0005524">
    <property type="term" value="F:ATP binding"/>
    <property type="evidence" value="ECO:0007669"/>
    <property type="project" value="InterPro"/>
</dbReference>
<name>A0A2T0Q2H8_9ACTN</name>
<dbReference type="SUPFAM" id="SSF56059">
    <property type="entry name" value="Glutathione synthetase ATP-binding domain-like"/>
    <property type="match status" value="1"/>
</dbReference>
<dbReference type="Gene3D" id="3.30.1490.20">
    <property type="entry name" value="ATP-grasp fold, A domain"/>
    <property type="match status" value="1"/>
</dbReference>
<evidence type="ECO:0000259" key="1">
    <source>
        <dbReference type="Pfam" id="PF01326"/>
    </source>
</evidence>
<dbReference type="Gene3D" id="3.30.470.20">
    <property type="entry name" value="ATP-grasp fold, B domain"/>
    <property type="match status" value="1"/>
</dbReference>
<sequence>MRAPVLPAGWIVADADYARTPIAEIGGKARGLGAILGRSAPCPPSFCVSTSVLRHCFAAAAPAGSRPEEMPRIVRGLSLPPELVKEIGDRLPELSGGAGGAVAVRSSFVSEDLPGTVSPGVYHSEIGLGTAEEVCAAVVRVWASAFTPEARDYRAANGLPVYELGMAVVVQHAPEPVLGGVAYTLLPGTADAGSMLIEYAEGAPVNVVENRREAATLVVGKRARTVADRPDRNLQTRHADELIAWSLELERTQRAPLDIEWLVDSADRLWLLQARRLPYPDPSGPPGRYTADARGTALRSPKLVPFRLAGEAAVTTVPASIILPAAFEAFKRSGGRPPPEVVAACRSVFDAFLARGPVSMRSVYWSALDSGDLMPQSGFLTSADDCMAHVVRYWRFIADNGRDDYTAEVALLVCNWTDLRASLIATLPAPDQGEVATVAALYGQLDGLESCGHDVYEIDLDTAGTRREIVPDKPYAVRVPGTPAEPVPAELRRLPVLDADERAAVAANLLAIRKVFGPARVEMLVLHGDAPVRERVVTWQVSPLTPEEARLRYFRAAVGGAGAAAAATGTLTPIRGPQDAGALRGGRPGRLAYVDFSRSAFRDPALANAMALDLKRAGCPVLLRGSLLSHFAALLRDYRVTVYPIIEPLDDVPAGSVVSVVPVG</sequence>
<dbReference type="InterPro" id="IPR002192">
    <property type="entry name" value="PPDK_AMP/ATP-bd"/>
</dbReference>
<protein>
    <submittedName>
        <fullName evidence="2">Pyruvate phosphate dikinase-like enzyme</fullName>
    </submittedName>
</protein>
<dbReference type="RefSeq" id="WP_146159485.1">
    <property type="nucleotide sequence ID" value="NZ_PVZC01000005.1"/>
</dbReference>
<dbReference type="OrthoDB" id="9765468at2"/>
<dbReference type="InterPro" id="IPR013815">
    <property type="entry name" value="ATP_grasp_subdomain_1"/>
</dbReference>
<accession>A0A2T0Q2H8</accession>
<dbReference type="InterPro" id="IPR051549">
    <property type="entry name" value="PEP_Utilizing_Enz"/>
</dbReference>
<dbReference type="EMBL" id="PVZC01000005">
    <property type="protein sequence ID" value="PRX98003.1"/>
    <property type="molecule type" value="Genomic_DNA"/>
</dbReference>
<keyword evidence="2" id="KW-0418">Kinase</keyword>
<keyword evidence="2" id="KW-0808">Transferase</keyword>
<dbReference type="PANTHER" id="PTHR43615">
    <property type="entry name" value="PHOSPHOENOLPYRUVATE SYNTHASE-RELATED"/>
    <property type="match status" value="1"/>
</dbReference>
<feature type="domain" description="Pyruvate phosphate dikinase AMP/ATP-binding" evidence="1">
    <location>
        <begin position="24"/>
        <end position="228"/>
    </location>
</feature>
<dbReference type="Pfam" id="PF01326">
    <property type="entry name" value="PPDK_N"/>
    <property type="match status" value="1"/>
</dbReference>
<keyword evidence="3" id="KW-1185">Reference proteome</keyword>